<dbReference type="Pfam" id="PF13491">
    <property type="entry name" value="FtsK_4TM"/>
    <property type="match status" value="1"/>
</dbReference>
<feature type="region of interest" description="Disordered" evidence="16">
    <location>
        <begin position="631"/>
        <end position="650"/>
    </location>
</feature>
<evidence type="ECO:0000256" key="9">
    <source>
        <dbReference type="ARBA" id="ARBA00022829"/>
    </source>
</evidence>
<feature type="transmembrane region" description="Helical" evidence="17">
    <location>
        <begin position="156"/>
        <end position="177"/>
    </location>
</feature>
<evidence type="ECO:0000256" key="4">
    <source>
        <dbReference type="ARBA" id="ARBA00022475"/>
    </source>
</evidence>
<comment type="similarity">
    <text evidence="2">Belongs to the FtsK/SpoIIIE/SftA family.</text>
</comment>
<evidence type="ECO:0000256" key="12">
    <source>
        <dbReference type="ARBA" id="ARBA00023125"/>
    </source>
</evidence>
<feature type="transmembrane region" description="Helical" evidence="17">
    <location>
        <begin position="94"/>
        <end position="117"/>
    </location>
</feature>
<keyword evidence="5" id="KW-0997">Cell inner membrane</keyword>
<feature type="region of interest" description="Disordered" evidence="16">
    <location>
        <begin position="376"/>
        <end position="509"/>
    </location>
</feature>
<comment type="subcellular location">
    <subcellularLocation>
        <location evidence="1">Cell inner membrane</location>
        <topology evidence="1">Multi-pass membrane protein</topology>
    </subcellularLocation>
</comment>
<dbReference type="InterPro" id="IPR050206">
    <property type="entry name" value="FtsK/SpoIIIE/SftA"/>
</dbReference>
<evidence type="ECO:0000259" key="18">
    <source>
        <dbReference type="PROSITE" id="PS50901"/>
    </source>
</evidence>
<feature type="compositionally biased region" description="Low complexity" evidence="16">
    <location>
        <begin position="421"/>
        <end position="434"/>
    </location>
</feature>
<dbReference type="FunFam" id="1.10.10.10:FF:000268">
    <property type="entry name" value="DNA translocase FtsK"/>
    <property type="match status" value="1"/>
</dbReference>
<dbReference type="GO" id="GO:0003677">
    <property type="term" value="F:DNA binding"/>
    <property type="evidence" value="ECO:0007669"/>
    <property type="project" value="UniProtKB-KW"/>
</dbReference>
<dbReference type="InterPro" id="IPR041027">
    <property type="entry name" value="FtsK_alpha"/>
</dbReference>
<keyword evidence="13 17" id="KW-0472">Membrane</keyword>
<dbReference type="SUPFAM" id="SSF46785">
    <property type="entry name" value="Winged helix' DNA-binding domain"/>
    <property type="match status" value="1"/>
</dbReference>
<feature type="compositionally biased region" description="Low complexity" evidence="16">
    <location>
        <begin position="693"/>
        <end position="702"/>
    </location>
</feature>
<feature type="domain" description="FtsK" evidence="18">
    <location>
        <begin position="1022"/>
        <end position="1235"/>
    </location>
</feature>
<dbReference type="SUPFAM" id="SSF52540">
    <property type="entry name" value="P-loop containing nucleoside triphosphate hydrolases"/>
    <property type="match status" value="1"/>
</dbReference>
<dbReference type="GO" id="GO:0051301">
    <property type="term" value="P:cell division"/>
    <property type="evidence" value="ECO:0007669"/>
    <property type="project" value="UniProtKB-KW"/>
</dbReference>
<accession>C0PXS7</accession>
<dbReference type="InterPro" id="IPR036390">
    <property type="entry name" value="WH_DNA-bd_sf"/>
</dbReference>
<dbReference type="PANTHER" id="PTHR22683:SF41">
    <property type="entry name" value="DNA TRANSLOCASE FTSK"/>
    <property type="match status" value="1"/>
</dbReference>
<dbReference type="CDD" id="cd01127">
    <property type="entry name" value="TrwB_TraG_TraD_VirD4"/>
    <property type="match status" value="1"/>
</dbReference>
<dbReference type="Pfam" id="PF09397">
    <property type="entry name" value="FtsK_gamma"/>
    <property type="match status" value="1"/>
</dbReference>
<feature type="compositionally biased region" description="Basic and acidic residues" evidence="16">
    <location>
        <begin position="631"/>
        <end position="642"/>
    </location>
</feature>
<feature type="binding site" evidence="15">
    <location>
        <begin position="1039"/>
        <end position="1046"/>
    </location>
    <ligand>
        <name>ATP</name>
        <dbReference type="ChEBI" id="CHEBI:30616"/>
    </ligand>
</feature>
<keyword evidence="4" id="KW-1003">Cell membrane</keyword>
<dbReference type="EMBL" id="CP000857">
    <property type="protein sequence ID" value="ACN45127.1"/>
    <property type="molecule type" value="Genomic_DNA"/>
</dbReference>
<dbReference type="HOGENOM" id="CLU_001981_0_1_6"/>
<dbReference type="InterPro" id="IPR027417">
    <property type="entry name" value="P-loop_NTPase"/>
</dbReference>
<evidence type="ECO:0000256" key="17">
    <source>
        <dbReference type="SAM" id="Phobius"/>
    </source>
</evidence>
<feature type="compositionally biased region" description="Low complexity" evidence="16">
    <location>
        <begin position="884"/>
        <end position="894"/>
    </location>
</feature>
<keyword evidence="6 19" id="KW-0132">Cell division</keyword>
<dbReference type="InterPro" id="IPR036388">
    <property type="entry name" value="WH-like_DNA-bd_sf"/>
</dbReference>
<dbReference type="SMART" id="SM00843">
    <property type="entry name" value="Ftsk_gamma"/>
    <property type="match status" value="1"/>
</dbReference>
<dbReference type="KEGG" id="sei:SPC_0960"/>
<dbReference type="Pfam" id="PF17854">
    <property type="entry name" value="FtsK_alpha"/>
    <property type="match status" value="1"/>
</dbReference>
<evidence type="ECO:0000256" key="1">
    <source>
        <dbReference type="ARBA" id="ARBA00004429"/>
    </source>
</evidence>
<reference evidence="19 20" key="1">
    <citation type="journal article" date="2009" name="PLoS ONE">
        <title>Salmonella paratyphi C: genetic divergence from Salmonella choleraesuis and pathogenic convergence with Salmonella typhi.</title>
        <authorList>
            <person name="Liu W.-Q."/>
            <person name="Feng Y."/>
            <person name="Wang Y."/>
            <person name="Zou Q.-H."/>
            <person name="Chen F."/>
            <person name="Guo J.-T."/>
            <person name="Peng Y.-H."/>
            <person name="Jin Y."/>
            <person name="Li Y.-G."/>
            <person name="Hu S.-N."/>
            <person name="Johnston R.N."/>
            <person name="Liu G.-R."/>
            <person name="Liu S.-L."/>
        </authorList>
    </citation>
    <scope>NUCLEOTIDE SEQUENCE [LARGE SCALE GENOMIC DNA]</scope>
    <source>
        <strain evidence="19 20">RKS4594</strain>
    </source>
</reference>
<dbReference type="GO" id="GO:0005886">
    <property type="term" value="C:plasma membrane"/>
    <property type="evidence" value="ECO:0007669"/>
    <property type="project" value="UniProtKB-SubCell"/>
</dbReference>
<keyword evidence="8 15" id="KW-0547">Nucleotide-binding</keyword>
<evidence type="ECO:0000256" key="2">
    <source>
        <dbReference type="ARBA" id="ARBA00006474"/>
    </source>
</evidence>
<evidence type="ECO:0000256" key="13">
    <source>
        <dbReference type="ARBA" id="ARBA00023136"/>
    </source>
</evidence>
<evidence type="ECO:0000256" key="10">
    <source>
        <dbReference type="ARBA" id="ARBA00022840"/>
    </source>
</evidence>
<evidence type="ECO:0000256" key="14">
    <source>
        <dbReference type="ARBA" id="ARBA00023306"/>
    </source>
</evidence>
<evidence type="ECO:0000313" key="19">
    <source>
        <dbReference type="EMBL" id="ACN45127.1"/>
    </source>
</evidence>
<feature type="region of interest" description="Disordered" evidence="16">
    <location>
        <begin position="587"/>
        <end position="617"/>
    </location>
</feature>
<dbReference type="Gene3D" id="3.40.50.300">
    <property type="entry name" value="P-loop containing nucleotide triphosphate hydrolases"/>
    <property type="match status" value="1"/>
</dbReference>
<gene>
    <name evidence="19" type="primary">ftsK</name>
    <name evidence="19" type="ordered locus">SPC_0960</name>
</gene>
<feature type="transmembrane region" description="Helical" evidence="17">
    <location>
        <begin position="184"/>
        <end position="203"/>
    </location>
</feature>
<evidence type="ECO:0000256" key="5">
    <source>
        <dbReference type="ARBA" id="ARBA00022519"/>
    </source>
</evidence>
<feature type="compositionally biased region" description="Polar residues" evidence="16">
    <location>
        <begin position="404"/>
        <end position="414"/>
    </location>
</feature>
<evidence type="ECO:0000256" key="8">
    <source>
        <dbReference type="ARBA" id="ARBA00022741"/>
    </source>
</evidence>
<feature type="region of interest" description="Disordered" evidence="16">
    <location>
        <begin position="659"/>
        <end position="898"/>
    </location>
</feature>
<dbReference type="GO" id="GO:0005524">
    <property type="term" value="F:ATP binding"/>
    <property type="evidence" value="ECO:0007669"/>
    <property type="project" value="UniProtKB-UniRule"/>
</dbReference>
<dbReference type="NCBIfam" id="NF007615">
    <property type="entry name" value="PRK10263.1"/>
    <property type="match status" value="1"/>
</dbReference>
<evidence type="ECO:0000256" key="11">
    <source>
        <dbReference type="ARBA" id="ARBA00022989"/>
    </source>
</evidence>
<evidence type="ECO:0000256" key="15">
    <source>
        <dbReference type="PROSITE-ProRule" id="PRU00289"/>
    </source>
</evidence>
<evidence type="ECO:0000256" key="3">
    <source>
        <dbReference type="ARBA" id="ARBA00020887"/>
    </source>
</evidence>
<keyword evidence="12" id="KW-0238">DNA-binding</keyword>
<dbReference type="GO" id="GO:0007059">
    <property type="term" value="P:chromosome segregation"/>
    <property type="evidence" value="ECO:0007669"/>
    <property type="project" value="UniProtKB-KW"/>
</dbReference>
<keyword evidence="10 15" id="KW-0067">ATP-binding</keyword>
<sequence>MLLSVLASGGKSLEPGEPFLSQEYTEDKDVTLTKLSSGRRLLEALLILIALFAVWLMAALLSFNPSDPSWSQTAWHEPIHNLGGAPGAWLADTLFFIFGVMAYTIPVIIVGGCWFAWRHQSTDDYIDYFAVSLRLIGVLALILTSCGLAAINADDIWYFASGGVIGSLLSTTLQPLLHSSGGTIMLLCIWAAGLTLFTGWSWVSIAEKLGGWLLNILTFASNRTRRDDTWVDDEEYDDEYDEETDGVQRESSRARILRGALARRKRLAEKFSNPRGRQTDAALFSGKRMDDDEDIQYSARGVAADPDDVLFSGNRATQPEYDEYDPLLNGHSVTEPVAAAAAATAVTQTWAASADPIMQTPPMPGAEPVVAQPTVEWQPVPGPQTGEPVIAPAPEGYQPHPQYAQPQEAQSAPWQQPVPVASAPQYAATPATAAEYDSLAPQETQPQWQAPDAEQHWQPEPTHQPEPVYQPEPIAAEPSHMPPPVIEQPVATEPEPNTEETRPARPPLYYFEEVEEKRAREREQLAAWYQPIPEPVKENVPVKSTVSVAPSIPPVEAVAAAASLDAGIKSGALAAGAAAAAPAFSLATGGAPRPQVKEGIGPQLPRPNRVRVPTRRELASYGIKLPSQRIAEEKAREAERNQYETGAQLTDEEIDAMHQDELARQFAQSQQHRYGETYQHDTQQAEDDDTAAEAELARQFAASQQQRYSGEQPAGAQPFSLDDLDFSPMKVLVDEGPHEPLFTPGVMPESTPVQQPVAPQPQYQQPQQPVAPQPQYQQPQQPVASQPQYQQPQQPVAPQPQYQQPQQPVAPQPQYQQPQQPVAPQPQYQQPQQPVAPQPQYQQPQQPVAPQPQYQQPQQPTAPQDSLIHPLLMRNGDSRPLQRPTTPLPSLDLLTPPPSEVEPVDTFALEQMARLVEARLADFRIKADVVNYSPGPVITRFELNLAPGVKAARISNLSRDLARSLSTVAVRVVEVIPGKPYVGLELPNKKRQTVYLREVLDNAKFRENPSPLTVVLGKDIAGDPVVADLAKMPHLLVAGTTGSGKSVGVNAMILSMLYKAQPEDVRFIMIDPKMLELSVYEGIPHLLTEVVTDMKDAANALRWSVNEMERRYKLMSALGVRNLAGYNEKIAEAARMGRPIPDPYWKPGDSMDVQHPVLEKLPYIVVLVDEFADLMMTVGKKVEELIARLAQKARAAGIHLVLATQRPSVDVITGLIKANIPTRIAFTVSSKIDSRTILDQGGAESLLGMGDMLYSGPNSTMPVRVHGAFVRDQEVHAVVQDWKARGRPQYVDGITSDSESEGGGGGFDGGEELDALFDQAVNFVTQKRKASISGVQRQFRIGYNRAARIIEQMEAQGIVSAQGHNGNREVLAPPPFE</sequence>
<protein>
    <recommendedName>
        <fullName evidence="3">DNA translocase FtsK</fullName>
    </recommendedName>
</protein>
<dbReference type="FunFam" id="3.40.50.300:FF:000209">
    <property type="entry name" value="Cell division protein FtsK"/>
    <property type="match status" value="1"/>
</dbReference>
<name>C0PXS7_SALPC</name>
<keyword evidence="11 17" id="KW-1133">Transmembrane helix</keyword>
<dbReference type="InterPro" id="IPR025199">
    <property type="entry name" value="FtsK_4TM"/>
</dbReference>
<evidence type="ECO:0000256" key="16">
    <source>
        <dbReference type="SAM" id="MobiDB-lite"/>
    </source>
</evidence>
<feature type="transmembrane region" description="Helical" evidence="17">
    <location>
        <begin position="44"/>
        <end position="63"/>
    </location>
</feature>
<keyword evidence="14" id="KW-0131">Cell cycle</keyword>
<dbReference type="InterPro" id="IPR002543">
    <property type="entry name" value="FtsK_dom"/>
</dbReference>
<evidence type="ECO:0000256" key="7">
    <source>
        <dbReference type="ARBA" id="ARBA00022692"/>
    </source>
</evidence>
<dbReference type="Pfam" id="PF01580">
    <property type="entry name" value="FtsK_SpoIIIE"/>
    <property type="match status" value="1"/>
</dbReference>
<dbReference type="PANTHER" id="PTHR22683">
    <property type="entry name" value="SPORULATION PROTEIN RELATED"/>
    <property type="match status" value="1"/>
</dbReference>
<feature type="region of interest" description="Disordered" evidence="16">
    <location>
        <begin position="1290"/>
        <end position="1309"/>
    </location>
</feature>
<dbReference type="PROSITE" id="PS50901">
    <property type="entry name" value="FTSK"/>
    <property type="match status" value="1"/>
</dbReference>
<keyword evidence="7 17" id="KW-0812">Transmembrane</keyword>
<dbReference type="Gene3D" id="3.30.980.40">
    <property type="match status" value="1"/>
</dbReference>
<dbReference type="FunFam" id="3.30.980.40:FF:000001">
    <property type="entry name" value="DNA translocase FtsK"/>
    <property type="match status" value="1"/>
</dbReference>
<feature type="transmembrane region" description="Helical" evidence="17">
    <location>
        <begin position="129"/>
        <end position="150"/>
    </location>
</feature>
<organism evidence="19 20">
    <name type="scientific">Salmonella paratyphi C (strain RKS4594)</name>
    <dbReference type="NCBI Taxonomy" id="476213"/>
    <lineage>
        <taxon>Bacteria</taxon>
        <taxon>Pseudomonadati</taxon>
        <taxon>Pseudomonadota</taxon>
        <taxon>Gammaproteobacteria</taxon>
        <taxon>Enterobacterales</taxon>
        <taxon>Enterobacteriaceae</taxon>
        <taxon>Salmonella</taxon>
    </lineage>
</organism>
<dbReference type="Gene3D" id="1.10.10.10">
    <property type="entry name" value="Winged helix-like DNA-binding domain superfamily/Winged helix DNA-binding domain"/>
    <property type="match status" value="1"/>
</dbReference>
<proteinExistence type="inferred from homology"/>
<dbReference type="GO" id="GO:0071236">
    <property type="term" value="P:cellular response to antibiotic"/>
    <property type="evidence" value="ECO:0007669"/>
    <property type="project" value="UniProtKB-ARBA"/>
</dbReference>
<evidence type="ECO:0000256" key="6">
    <source>
        <dbReference type="ARBA" id="ARBA00022618"/>
    </source>
</evidence>
<feature type="compositionally biased region" description="Low complexity" evidence="16">
    <location>
        <begin position="752"/>
        <end position="864"/>
    </location>
</feature>
<dbReference type="Proteomes" id="UP000001599">
    <property type="component" value="Chromosome"/>
</dbReference>
<dbReference type="InterPro" id="IPR018541">
    <property type="entry name" value="Ftsk_gamma"/>
</dbReference>
<evidence type="ECO:0000313" key="20">
    <source>
        <dbReference type="Proteomes" id="UP000001599"/>
    </source>
</evidence>
<keyword evidence="9" id="KW-0159">Chromosome partition</keyword>